<sequence length="161" mass="18633">MYSLFAYFESKIVVYNVTEAKYQKKTNRQAWSEEQMASAIALVESRQCGYMKAAKYKNKTAGWSWLRSFMQRNNLSLRIPRGHFSGKGNSFNKNNVNNFFNLLESVQDRIHFSESQIFNVDETGITTVQGRQSKIIALRGRKQVGCLLLQNVEHYLLQSFA</sequence>
<dbReference type="Proteomes" id="UP001162162">
    <property type="component" value="Unassembled WGS sequence"/>
</dbReference>
<evidence type="ECO:0000313" key="2">
    <source>
        <dbReference type="Proteomes" id="UP001162162"/>
    </source>
</evidence>
<keyword evidence="2" id="KW-1185">Reference proteome</keyword>
<reference evidence="1" key="1">
    <citation type="journal article" date="2023" name="Insect Mol. Biol.">
        <title>Genome sequencing provides insights into the evolution of gene families encoding plant cell wall-degrading enzymes in longhorned beetles.</title>
        <authorList>
            <person name="Shin N.R."/>
            <person name="Okamura Y."/>
            <person name="Kirsch R."/>
            <person name="Pauchet Y."/>
        </authorList>
    </citation>
    <scope>NUCLEOTIDE SEQUENCE</scope>
    <source>
        <strain evidence="1">AMC_N1</strain>
    </source>
</reference>
<accession>A0AAV8Y4Y7</accession>
<dbReference type="EMBL" id="JAPWTK010000202">
    <property type="protein sequence ID" value="KAJ8945963.1"/>
    <property type="molecule type" value="Genomic_DNA"/>
</dbReference>
<evidence type="ECO:0008006" key="3">
    <source>
        <dbReference type="Google" id="ProtNLM"/>
    </source>
</evidence>
<protein>
    <recommendedName>
        <fullName evidence="3">Transposase</fullName>
    </recommendedName>
</protein>
<proteinExistence type="predicted"/>
<gene>
    <name evidence="1" type="ORF">NQ318_016791</name>
</gene>
<name>A0AAV8Y4Y7_9CUCU</name>
<comment type="caution">
    <text evidence="1">The sequence shown here is derived from an EMBL/GenBank/DDBJ whole genome shotgun (WGS) entry which is preliminary data.</text>
</comment>
<dbReference type="AlphaFoldDB" id="A0AAV8Y4Y7"/>
<evidence type="ECO:0000313" key="1">
    <source>
        <dbReference type="EMBL" id="KAJ8945963.1"/>
    </source>
</evidence>
<organism evidence="1 2">
    <name type="scientific">Aromia moschata</name>
    <dbReference type="NCBI Taxonomy" id="1265417"/>
    <lineage>
        <taxon>Eukaryota</taxon>
        <taxon>Metazoa</taxon>
        <taxon>Ecdysozoa</taxon>
        <taxon>Arthropoda</taxon>
        <taxon>Hexapoda</taxon>
        <taxon>Insecta</taxon>
        <taxon>Pterygota</taxon>
        <taxon>Neoptera</taxon>
        <taxon>Endopterygota</taxon>
        <taxon>Coleoptera</taxon>
        <taxon>Polyphaga</taxon>
        <taxon>Cucujiformia</taxon>
        <taxon>Chrysomeloidea</taxon>
        <taxon>Cerambycidae</taxon>
        <taxon>Cerambycinae</taxon>
        <taxon>Callichromatini</taxon>
        <taxon>Aromia</taxon>
    </lineage>
</organism>